<comment type="caution">
    <text evidence="3">The sequence shown here is derived from an EMBL/GenBank/DDBJ whole genome shotgun (WGS) entry which is preliminary data.</text>
</comment>
<dbReference type="Gene3D" id="2.130.10.10">
    <property type="entry name" value="YVTN repeat-like/Quinoprotein amine dehydrogenase"/>
    <property type="match status" value="1"/>
</dbReference>
<dbReference type="PROSITE" id="PS50294">
    <property type="entry name" value="WD_REPEATS_REGION"/>
    <property type="match status" value="2"/>
</dbReference>
<dbReference type="OrthoDB" id="204684at2759"/>
<reference evidence="3 4" key="1">
    <citation type="journal article" date="2014" name="Mol. Plant">
        <title>Chromosome Scale Genome Assembly and Transcriptome Profiling of Nannochloropsis gaditana in Nitrogen Depletion.</title>
        <authorList>
            <person name="Corteggiani Carpinelli E."/>
            <person name="Telatin A."/>
            <person name="Vitulo N."/>
            <person name="Forcato C."/>
            <person name="D'Angelo M."/>
            <person name="Schiavon R."/>
            <person name="Vezzi A."/>
            <person name="Giacometti G.M."/>
            <person name="Morosinotto T."/>
            <person name="Valle G."/>
        </authorList>
    </citation>
    <scope>NUCLEOTIDE SEQUENCE [LARGE SCALE GENOMIC DNA]</scope>
    <source>
        <strain evidence="3 4">B-31</strain>
    </source>
</reference>
<feature type="repeat" description="WD" evidence="1">
    <location>
        <begin position="198"/>
        <end position="220"/>
    </location>
</feature>
<dbReference type="PANTHER" id="PTHR19846:SF0">
    <property type="entry name" value="PRE-MRNA PROCESSING FACTOR 4"/>
    <property type="match status" value="1"/>
</dbReference>
<evidence type="ECO:0000256" key="2">
    <source>
        <dbReference type="SAM" id="MobiDB-lite"/>
    </source>
</evidence>
<feature type="region of interest" description="Disordered" evidence="2">
    <location>
        <begin position="1"/>
        <end position="23"/>
    </location>
</feature>
<dbReference type="GO" id="GO:0030621">
    <property type="term" value="F:U4 snRNA binding"/>
    <property type="evidence" value="ECO:0007669"/>
    <property type="project" value="TreeGrafter"/>
</dbReference>
<name>W7TMP6_9STRA</name>
<dbReference type="GO" id="GO:0046540">
    <property type="term" value="C:U4/U6 x U5 tri-snRNP complex"/>
    <property type="evidence" value="ECO:0007669"/>
    <property type="project" value="TreeGrafter"/>
</dbReference>
<keyword evidence="3" id="KW-0687">Ribonucleoprotein</keyword>
<feature type="region of interest" description="Disordered" evidence="2">
    <location>
        <begin position="64"/>
        <end position="84"/>
    </location>
</feature>
<feature type="repeat" description="WD" evidence="1">
    <location>
        <begin position="264"/>
        <end position="295"/>
    </location>
</feature>
<organism evidence="3 4">
    <name type="scientific">Nannochloropsis gaditana</name>
    <dbReference type="NCBI Taxonomy" id="72520"/>
    <lineage>
        <taxon>Eukaryota</taxon>
        <taxon>Sar</taxon>
        <taxon>Stramenopiles</taxon>
        <taxon>Ochrophyta</taxon>
        <taxon>Eustigmatophyceae</taxon>
        <taxon>Eustigmatales</taxon>
        <taxon>Monodopsidaceae</taxon>
        <taxon>Nannochloropsis</taxon>
    </lineage>
</organism>
<evidence type="ECO:0000256" key="1">
    <source>
        <dbReference type="PROSITE-ProRule" id="PRU00221"/>
    </source>
</evidence>
<evidence type="ECO:0000313" key="4">
    <source>
        <dbReference type="Proteomes" id="UP000019335"/>
    </source>
</evidence>
<dbReference type="InterPro" id="IPR001680">
    <property type="entry name" value="WD40_rpt"/>
</dbReference>
<keyword evidence="1" id="KW-0853">WD repeat</keyword>
<dbReference type="SMART" id="SM00320">
    <property type="entry name" value="WD40"/>
    <property type="match status" value="3"/>
</dbReference>
<feature type="repeat" description="WD" evidence="1">
    <location>
        <begin position="221"/>
        <end position="263"/>
    </location>
</feature>
<evidence type="ECO:0000313" key="3">
    <source>
        <dbReference type="EMBL" id="EWM24783.1"/>
    </source>
</evidence>
<dbReference type="GO" id="GO:0017070">
    <property type="term" value="F:U6 snRNA binding"/>
    <property type="evidence" value="ECO:0007669"/>
    <property type="project" value="TreeGrafter"/>
</dbReference>
<dbReference type="SUPFAM" id="SSF50978">
    <property type="entry name" value="WD40 repeat-like"/>
    <property type="match status" value="1"/>
</dbReference>
<dbReference type="InterPro" id="IPR036322">
    <property type="entry name" value="WD40_repeat_dom_sf"/>
</dbReference>
<dbReference type="FunFam" id="2.130.10.10:FF:000443">
    <property type="entry name" value="U4/U6 small nuclear ribonucleoprotein Prp4"/>
    <property type="match status" value="1"/>
</dbReference>
<dbReference type="EMBL" id="AZIL01001119">
    <property type="protein sequence ID" value="EWM24783.1"/>
    <property type="molecule type" value="Genomic_DNA"/>
</dbReference>
<dbReference type="Proteomes" id="UP000019335">
    <property type="component" value="Chromosome 13"/>
</dbReference>
<protein>
    <submittedName>
        <fullName evidence="3">U4 u6 small nuclear ribonucleoprotein prp4</fullName>
    </submittedName>
</protein>
<dbReference type="GO" id="GO:0000398">
    <property type="term" value="P:mRNA splicing, via spliceosome"/>
    <property type="evidence" value="ECO:0007669"/>
    <property type="project" value="TreeGrafter"/>
</dbReference>
<accession>W7TMP6</accession>
<dbReference type="InterPro" id="IPR015943">
    <property type="entry name" value="WD40/YVTN_repeat-like_dom_sf"/>
</dbReference>
<dbReference type="Pfam" id="PF00400">
    <property type="entry name" value="WD40"/>
    <property type="match status" value="2"/>
</dbReference>
<sequence>PRSRPRQAVGIPSRRGQGRAGAPNLHGPCRPPLCLCFPPVWSVLGHDELGLYLEAVGRGERAGTAASGRALQGDARHSLPGRRRSGRDWRLCGYWACLGLTVREEHLPAAWTHREGPLRRLEPLRVSFYWVLSCPHIDGLAPNSFLCRFSPRAALPPPLALLPILGTVAATQHCTNSSSRSPLPPSLLPFLFPISYQIATGSSENVVKIWDVRRRQNIYTLPAHSALVAAVKYAPHDGEFLATASFDGKAKVWGMRDFRLLRTLEGHEGRVVGVDWTPDGRRLVSCSHDRTFKVWADSKEF</sequence>
<dbReference type="PROSITE" id="PS50082">
    <property type="entry name" value="WD_REPEATS_2"/>
    <property type="match status" value="3"/>
</dbReference>
<dbReference type="AlphaFoldDB" id="W7TMP6"/>
<gene>
    <name evidence="3" type="ORF">Naga_101037g1</name>
</gene>
<dbReference type="PANTHER" id="PTHR19846">
    <property type="entry name" value="WD40 REPEAT PROTEIN"/>
    <property type="match status" value="1"/>
</dbReference>
<keyword evidence="4" id="KW-1185">Reference proteome</keyword>
<feature type="non-terminal residue" evidence="3">
    <location>
        <position position="1"/>
    </location>
</feature>
<proteinExistence type="predicted"/>